<dbReference type="AlphaFoldDB" id="A0A0L0NNK0"/>
<accession>A0A0L0NNK0</accession>
<dbReference type="VEuPathDB" id="FungiDB:QG37_08050"/>
<evidence type="ECO:0000313" key="2">
    <source>
        <dbReference type="Proteomes" id="UP000037122"/>
    </source>
</evidence>
<organism evidence="1 2">
    <name type="scientific">Candidozyma auris</name>
    <name type="common">Yeast</name>
    <name type="synonym">Candida auris</name>
    <dbReference type="NCBI Taxonomy" id="498019"/>
    <lineage>
        <taxon>Eukaryota</taxon>
        <taxon>Fungi</taxon>
        <taxon>Dikarya</taxon>
        <taxon>Ascomycota</taxon>
        <taxon>Saccharomycotina</taxon>
        <taxon>Pichiomycetes</taxon>
        <taxon>Metschnikowiaceae</taxon>
        <taxon>Candidozyma</taxon>
    </lineage>
</organism>
<dbReference type="Proteomes" id="UP000037122">
    <property type="component" value="Unassembled WGS sequence"/>
</dbReference>
<protein>
    <submittedName>
        <fullName evidence="1">Uncharacterized protein</fullName>
    </submittedName>
</protein>
<reference evidence="2" key="1">
    <citation type="journal article" date="2015" name="BMC Genomics">
        <title>Draft genome of a commonly misdiagnosed multidrug resistant pathogen Candida auris.</title>
        <authorList>
            <person name="Chatterjee S."/>
            <person name="Alampalli S.V."/>
            <person name="Nageshan R.K."/>
            <person name="Chettiar S.T."/>
            <person name="Joshi S."/>
            <person name="Tatu U.S."/>
        </authorList>
    </citation>
    <scope>NUCLEOTIDE SEQUENCE [LARGE SCALE GENOMIC DNA]</scope>
    <source>
        <strain evidence="2">6684</strain>
    </source>
</reference>
<dbReference type="EMBL" id="LGST01000066">
    <property type="protein sequence ID" value="KND95722.1"/>
    <property type="molecule type" value="Genomic_DNA"/>
</dbReference>
<proteinExistence type="predicted"/>
<gene>
    <name evidence="1" type="ORF">QG37_08050</name>
</gene>
<evidence type="ECO:0000313" key="1">
    <source>
        <dbReference type="EMBL" id="KND95722.1"/>
    </source>
</evidence>
<sequence length="70" mass="7772">MAFSIATGKLVGVAKIKRDFALSDWGGESVVFRLGATLVRAKKDARRALDVERKRATWVVGRLRNMIVGR</sequence>
<name>A0A0L0NNK0_CANAR</name>
<comment type="caution">
    <text evidence="1">The sequence shown here is derived from an EMBL/GenBank/DDBJ whole genome shotgun (WGS) entry which is preliminary data.</text>
</comment>